<keyword evidence="1" id="KW-0378">Hydrolase</keyword>
<comment type="similarity">
    <text evidence="2">Belongs to the AB hydrolase superfamily. Epoxide hydrolase family.</text>
</comment>
<dbReference type="EMBL" id="KZ302038">
    <property type="protein sequence ID" value="PFH49124.1"/>
    <property type="molecule type" value="Genomic_DNA"/>
</dbReference>
<evidence type="ECO:0000313" key="4">
    <source>
        <dbReference type="EMBL" id="PFH49124.1"/>
    </source>
</evidence>
<dbReference type="Proteomes" id="UP000242287">
    <property type="component" value="Unassembled WGS sequence"/>
</dbReference>
<dbReference type="AlphaFoldDB" id="A0A2A9NIG7"/>
<dbReference type="Pfam" id="PF00561">
    <property type="entry name" value="Abhydrolase_1"/>
    <property type="match status" value="1"/>
</dbReference>
<name>A0A2A9NIG7_9AGAR</name>
<dbReference type="InterPro" id="IPR029058">
    <property type="entry name" value="AB_hydrolase_fold"/>
</dbReference>
<proteinExistence type="inferred from homology"/>
<sequence length="309" mass="34981">MNPSKAHSDNTIIMVHGWPSIWSTWSPQIQAFQNDYHLIVPDLRGFGQSSHPGNVRSSGTMQDIVSDLVCILEKAGVKKATCMGHDWGSAVCYEAARSRPDIFQGVISAVVPYISSSSDFLPISQFIPAFPKLAYQLYFDQNTDEAVAELDADIRRSLRSVFRTQNSAPPDSFLTSTKNFLGAYGDGEIPPIPFFTKEEEDYLVEQFEIQGFKDTLQFYMMPNRYQSWKFAFDQGNATIKCPVLAVYPTDDPVADWKKVVKLLDSTKHLPELTVHEANGAHWIHLENAEVFNDIVKKWLEGRTHQRDEL</sequence>
<reference evidence="4 5" key="1">
    <citation type="submission" date="2014-02" db="EMBL/GenBank/DDBJ databases">
        <title>Transposable element dynamics among asymbiotic and ectomycorrhizal Amanita fungi.</title>
        <authorList>
            <consortium name="DOE Joint Genome Institute"/>
            <person name="Hess J."/>
            <person name="Skrede I."/>
            <person name="Wolfe B."/>
            <person name="LaButti K."/>
            <person name="Ohm R.A."/>
            <person name="Grigoriev I.V."/>
            <person name="Pringle A."/>
        </authorList>
    </citation>
    <scope>NUCLEOTIDE SEQUENCE [LARGE SCALE GENOMIC DNA]</scope>
    <source>
        <strain evidence="4 5">SKay4041</strain>
    </source>
</reference>
<evidence type="ECO:0000259" key="3">
    <source>
        <dbReference type="Pfam" id="PF00561"/>
    </source>
</evidence>
<dbReference type="SUPFAM" id="SSF53474">
    <property type="entry name" value="alpha/beta-Hydrolases"/>
    <property type="match status" value="1"/>
</dbReference>
<dbReference type="GO" id="GO:0016787">
    <property type="term" value="F:hydrolase activity"/>
    <property type="evidence" value="ECO:0007669"/>
    <property type="project" value="UniProtKB-KW"/>
</dbReference>
<dbReference type="InterPro" id="IPR000639">
    <property type="entry name" value="Epox_hydrolase-like"/>
</dbReference>
<evidence type="ECO:0000256" key="1">
    <source>
        <dbReference type="ARBA" id="ARBA00022801"/>
    </source>
</evidence>
<keyword evidence="5" id="KW-1185">Reference proteome</keyword>
<protein>
    <recommendedName>
        <fullName evidence="3">AB hydrolase-1 domain-containing protein</fullName>
    </recommendedName>
</protein>
<dbReference type="STRING" id="703135.A0A2A9NIG7"/>
<dbReference type="PANTHER" id="PTHR43329">
    <property type="entry name" value="EPOXIDE HYDROLASE"/>
    <property type="match status" value="1"/>
</dbReference>
<dbReference type="InterPro" id="IPR000073">
    <property type="entry name" value="AB_hydrolase_1"/>
</dbReference>
<feature type="domain" description="AB hydrolase-1" evidence="3">
    <location>
        <begin position="11"/>
        <end position="288"/>
    </location>
</feature>
<dbReference type="Gene3D" id="3.40.50.1820">
    <property type="entry name" value="alpha/beta hydrolase"/>
    <property type="match status" value="1"/>
</dbReference>
<organism evidence="4 5">
    <name type="scientific">Amanita thiersii Skay4041</name>
    <dbReference type="NCBI Taxonomy" id="703135"/>
    <lineage>
        <taxon>Eukaryota</taxon>
        <taxon>Fungi</taxon>
        <taxon>Dikarya</taxon>
        <taxon>Basidiomycota</taxon>
        <taxon>Agaricomycotina</taxon>
        <taxon>Agaricomycetes</taxon>
        <taxon>Agaricomycetidae</taxon>
        <taxon>Agaricales</taxon>
        <taxon>Pluteineae</taxon>
        <taxon>Amanitaceae</taxon>
        <taxon>Amanita</taxon>
    </lineage>
</organism>
<evidence type="ECO:0000313" key="5">
    <source>
        <dbReference type="Proteomes" id="UP000242287"/>
    </source>
</evidence>
<evidence type="ECO:0000256" key="2">
    <source>
        <dbReference type="ARBA" id="ARBA00038334"/>
    </source>
</evidence>
<gene>
    <name evidence="4" type="ORF">AMATHDRAFT_63697</name>
</gene>
<dbReference type="OrthoDB" id="408373at2759"/>
<dbReference type="PRINTS" id="PR00412">
    <property type="entry name" value="EPOXHYDRLASE"/>
</dbReference>
<accession>A0A2A9NIG7</accession>